<evidence type="ECO:0000313" key="1">
    <source>
        <dbReference type="EMBL" id="QJA57304.1"/>
    </source>
</evidence>
<gene>
    <name evidence="1" type="ORF">MM415B01664_0006</name>
</gene>
<organism evidence="1">
    <name type="scientific">viral metagenome</name>
    <dbReference type="NCBI Taxonomy" id="1070528"/>
    <lineage>
        <taxon>unclassified sequences</taxon>
        <taxon>metagenomes</taxon>
        <taxon>organismal metagenomes</taxon>
    </lineage>
</organism>
<proteinExistence type="predicted"/>
<accession>A0A6M3IIR8</accession>
<dbReference type="EMBL" id="MT141266">
    <property type="protein sequence ID" value="QJA57304.1"/>
    <property type="molecule type" value="Genomic_DNA"/>
</dbReference>
<dbReference type="AlphaFoldDB" id="A0A6M3IIR8"/>
<reference evidence="1" key="1">
    <citation type="submission" date="2020-03" db="EMBL/GenBank/DDBJ databases">
        <title>The deep terrestrial virosphere.</title>
        <authorList>
            <person name="Holmfeldt K."/>
            <person name="Nilsson E."/>
            <person name="Simone D."/>
            <person name="Lopez-Fernandez M."/>
            <person name="Wu X."/>
            <person name="de Brujin I."/>
            <person name="Lundin D."/>
            <person name="Andersson A."/>
            <person name="Bertilsson S."/>
            <person name="Dopson M."/>
        </authorList>
    </citation>
    <scope>NUCLEOTIDE SEQUENCE</scope>
    <source>
        <strain evidence="1">MM415B01664</strain>
    </source>
</reference>
<name>A0A6M3IIR8_9ZZZZ</name>
<sequence>MSILATTQSILNWGRFYIPDPKTRTKAVRNEEVGRTSLPSISREVFYIKQQAIGSVFLYIDPYKFSACSSLSAAATSAKVFVFNATLQSCTLSKTSDPGVTPAQFKPVYTSYEYTENLPYCYSDLELLGFLPAAISYLNNKYVQSYTYTGTTSTFTVSFADDDEKAIVALALAVVVRRSYVTEQMRRGLGVSFKGQAAAINSREQLVQYTKDTALLEDTIKISIYEAGHQISNLGQSIDTYSEDIVTS</sequence>
<protein>
    <submittedName>
        <fullName evidence="1">Uncharacterized protein</fullName>
    </submittedName>
</protein>